<evidence type="ECO:0000256" key="1">
    <source>
        <dbReference type="SAM" id="MobiDB-lite"/>
    </source>
</evidence>
<comment type="caution">
    <text evidence="4">The sequence shown here is derived from an EMBL/GenBank/DDBJ whole genome shotgun (WGS) entry which is preliminary data.</text>
</comment>
<keyword evidence="5" id="KW-1185">Reference proteome</keyword>
<dbReference type="InterPro" id="IPR050464">
    <property type="entry name" value="Zeta_carotene_desat/Oxidored"/>
</dbReference>
<dbReference type="SUPFAM" id="SSF51905">
    <property type="entry name" value="FAD/NAD(P)-binding domain"/>
    <property type="match status" value="1"/>
</dbReference>
<dbReference type="Gene3D" id="3.50.50.60">
    <property type="entry name" value="FAD/NAD(P)-binding domain"/>
    <property type="match status" value="2"/>
</dbReference>
<sequence length="549" mass="61649">MPPIKERKRIAIVGSGVSGIAALWALNEHSEHEVNIYEAGDYVGGHTHTVTFEREGKESVDVDTSQIVCNPPTYPNFLSFLAHKKVRTIPTSMTFSVSRDLGLFEWAGDNLSTVFIQRKNLLNPRLWRMLLDVLRFNLFGLDLVDGDQKDGSRGTAQSKKEDREEVERDMSIGEYLERGGYGDGFKEDYLLVIPSASWSTPADKAALDFPAKTLVRFFHNHHLMQVDGRPNWLTVSGGSKKYVEAVLASLPKENLHTNTPIKSVTPHPDLVTLVEESGKEHQYDYVIMATHSDTSLRLLKAGGGATREEEDILSSFEWSKNEAVLHWDERFMPIRRRAWSAWNYLTSSNKPSKSPKTAASDVNTVALTYNMNDLQKLPVERHGPVLVTLNPPFEVDAAKTVGRYQYEHPMYSAASVRAQSRLPEIQNARRVTFAGAWTNYGFHEDGFTSGLKLAVDQFGAGIPFPIRPADRAIKKELIARAIVAGIEHARVLMASTPLAMTLNWLILYLLTAIVRLVSLTGRRDWVSEAESVCAFWRPQQAKGQRKKMQ</sequence>
<feature type="region of interest" description="Disordered" evidence="1">
    <location>
        <begin position="148"/>
        <end position="168"/>
    </location>
</feature>
<feature type="domain" description="Amine oxidase" evidence="3">
    <location>
        <begin position="17"/>
        <end position="454"/>
    </location>
</feature>
<dbReference type="Proteomes" id="UP000812966">
    <property type="component" value="Unassembled WGS sequence"/>
</dbReference>
<proteinExistence type="predicted"/>
<dbReference type="GO" id="GO:0016491">
    <property type="term" value="F:oxidoreductase activity"/>
    <property type="evidence" value="ECO:0007669"/>
    <property type="project" value="InterPro"/>
</dbReference>
<keyword evidence="2" id="KW-1133">Transmembrane helix</keyword>
<dbReference type="InterPro" id="IPR002937">
    <property type="entry name" value="Amino_oxidase"/>
</dbReference>
<dbReference type="PANTHER" id="PTHR42923">
    <property type="entry name" value="PROTOPORPHYRINOGEN OXIDASE"/>
    <property type="match status" value="1"/>
</dbReference>
<dbReference type="Pfam" id="PF01593">
    <property type="entry name" value="Amino_oxidase"/>
    <property type="match status" value="1"/>
</dbReference>
<reference evidence="4" key="1">
    <citation type="submission" date="2020-04" db="EMBL/GenBank/DDBJ databases">
        <title>Analysis of mating type loci in Filobasidium floriforme.</title>
        <authorList>
            <person name="Nowrousian M."/>
        </authorList>
    </citation>
    <scope>NUCLEOTIDE SEQUENCE</scope>
    <source>
        <strain evidence="4">CBS 6242</strain>
    </source>
</reference>
<keyword evidence="2" id="KW-0812">Transmembrane</keyword>
<dbReference type="EMBL" id="JABELV010000166">
    <property type="protein sequence ID" value="KAG7528816.1"/>
    <property type="molecule type" value="Genomic_DNA"/>
</dbReference>
<feature type="transmembrane region" description="Helical" evidence="2">
    <location>
        <begin position="498"/>
        <end position="517"/>
    </location>
</feature>
<organism evidence="4 5">
    <name type="scientific">Filobasidium floriforme</name>
    <dbReference type="NCBI Taxonomy" id="5210"/>
    <lineage>
        <taxon>Eukaryota</taxon>
        <taxon>Fungi</taxon>
        <taxon>Dikarya</taxon>
        <taxon>Basidiomycota</taxon>
        <taxon>Agaricomycotina</taxon>
        <taxon>Tremellomycetes</taxon>
        <taxon>Filobasidiales</taxon>
        <taxon>Filobasidiaceae</taxon>
        <taxon>Filobasidium</taxon>
    </lineage>
</organism>
<evidence type="ECO:0000256" key="2">
    <source>
        <dbReference type="SAM" id="Phobius"/>
    </source>
</evidence>
<protein>
    <recommendedName>
        <fullName evidence="3">Amine oxidase domain-containing protein</fullName>
    </recommendedName>
</protein>
<dbReference type="Gene3D" id="1.10.405.20">
    <property type="match status" value="1"/>
</dbReference>
<accession>A0A8K0JHQ6</accession>
<gene>
    <name evidence="4" type="ORF">FFLO_05915</name>
</gene>
<evidence type="ECO:0000313" key="5">
    <source>
        <dbReference type="Proteomes" id="UP000812966"/>
    </source>
</evidence>
<name>A0A8K0JHQ6_9TREE</name>
<evidence type="ECO:0000259" key="3">
    <source>
        <dbReference type="Pfam" id="PF01593"/>
    </source>
</evidence>
<dbReference type="AlphaFoldDB" id="A0A8K0JHQ6"/>
<dbReference type="InterPro" id="IPR036188">
    <property type="entry name" value="FAD/NAD-bd_sf"/>
</dbReference>
<dbReference type="PANTHER" id="PTHR42923:SF17">
    <property type="entry name" value="AMINE OXIDASE DOMAIN-CONTAINING PROTEIN"/>
    <property type="match status" value="1"/>
</dbReference>
<evidence type="ECO:0000313" key="4">
    <source>
        <dbReference type="EMBL" id="KAG7528816.1"/>
    </source>
</evidence>
<keyword evidence="2" id="KW-0472">Membrane</keyword>